<dbReference type="Proteomes" id="UP000265618">
    <property type="component" value="Unassembled WGS sequence"/>
</dbReference>
<comment type="caution">
    <text evidence="1">The sequence shown here is derived from an EMBL/GenBank/DDBJ whole genome shotgun (WGS) entry which is preliminary data.</text>
</comment>
<reference evidence="1 2" key="1">
    <citation type="journal article" date="2018" name="PLoS ONE">
        <title>The draft genome of Kipferlia bialata reveals reductive genome evolution in fornicate parasites.</title>
        <authorList>
            <person name="Tanifuji G."/>
            <person name="Takabayashi S."/>
            <person name="Kume K."/>
            <person name="Takagi M."/>
            <person name="Nakayama T."/>
            <person name="Kamikawa R."/>
            <person name="Inagaki Y."/>
            <person name="Hashimoto T."/>
        </authorList>
    </citation>
    <scope>NUCLEOTIDE SEQUENCE [LARGE SCALE GENOMIC DNA]</scope>
    <source>
        <strain evidence="1">NY0173</strain>
    </source>
</reference>
<protein>
    <submittedName>
        <fullName evidence="1">Uncharacterized protein</fullName>
    </submittedName>
</protein>
<feature type="non-terminal residue" evidence="1">
    <location>
        <position position="1"/>
    </location>
</feature>
<sequence>TVRLESLFALDEEDVDCRVIELRADKLES</sequence>
<organism evidence="1 2">
    <name type="scientific">Kipferlia bialata</name>
    <dbReference type="NCBI Taxonomy" id="797122"/>
    <lineage>
        <taxon>Eukaryota</taxon>
        <taxon>Metamonada</taxon>
        <taxon>Carpediemonas-like organisms</taxon>
        <taxon>Kipferlia</taxon>
    </lineage>
</organism>
<evidence type="ECO:0000313" key="2">
    <source>
        <dbReference type="Proteomes" id="UP000265618"/>
    </source>
</evidence>
<keyword evidence="2" id="KW-1185">Reference proteome</keyword>
<feature type="non-terminal residue" evidence="1">
    <location>
        <position position="29"/>
    </location>
</feature>
<proteinExistence type="predicted"/>
<name>A0A9K3DCE3_9EUKA</name>
<accession>A0A9K3DCE3</accession>
<dbReference type="AlphaFoldDB" id="A0A9K3DCE3"/>
<evidence type="ECO:0000313" key="1">
    <source>
        <dbReference type="EMBL" id="GIQ92552.1"/>
    </source>
</evidence>
<gene>
    <name evidence="1" type="ORF">KIPB_016384</name>
</gene>
<dbReference type="EMBL" id="BDIP01009964">
    <property type="protein sequence ID" value="GIQ92552.1"/>
    <property type="molecule type" value="Genomic_DNA"/>
</dbReference>